<dbReference type="AlphaFoldDB" id="A0A4Y1N0Z0"/>
<organism evidence="1">
    <name type="scientific">Roseomonas mucosa</name>
    <dbReference type="NCBI Taxonomy" id="207340"/>
    <lineage>
        <taxon>Bacteria</taxon>
        <taxon>Pseudomonadati</taxon>
        <taxon>Pseudomonadota</taxon>
        <taxon>Alphaproteobacteria</taxon>
        <taxon>Acetobacterales</taxon>
        <taxon>Roseomonadaceae</taxon>
        <taxon>Roseomonas</taxon>
    </lineage>
</organism>
<reference evidence="1" key="1">
    <citation type="submission" date="2017-12" db="EMBL/GenBank/DDBJ databases">
        <authorList>
            <person name="Martens C."/>
            <person name="Dahlstrom E."/>
            <person name="Barbian K."/>
            <person name="Sykora L."/>
            <person name="Ricklefs S."/>
            <person name="Bruno D."/>
            <person name="Anzick I."/>
            <person name="Myles I."/>
            <person name="Datta S.K."/>
        </authorList>
    </citation>
    <scope>NUCLEOTIDE SEQUENCE</scope>
    <source>
        <strain evidence="1">AD2</strain>
    </source>
</reference>
<accession>A0A4Y1N0Z0</accession>
<name>A0A4Y1N0Z0_9PROT</name>
<evidence type="ECO:0000313" key="1">
    <source>
        <dbReference type="EMBL" id="AWV23851.1"/>
    </source>
</evidence>
<proteinExistence type="predicted"/>
<sequence length="49" mass="5244">MSGPYGRLDSFLIAPKIRLLADSLFGKPEQNIEPSFSPSRSHLAEAGAA</sequence>
<protein>
    <submittedName>
        <fullName evidence="1">Uncharacterized protein</fullName>
    </submittedName>
</protein>
<dbReference type="EMBL" id="CP025189">
    <property type="protein sequence ID" value="AWV23851.1"/>
    <property type="molecule type" value="Genomic_DNA"/>
</dbReference>
<gene>
    <name evidence="1" type="ORF">RADP37_05016</name>
</gene>